<dbReference type="Pfam" id="PF01571">
    <property type="entry name" value="GCV_T"/>
    <property type="match status" value="1"/>
</dbReference>
<dbReference type="GO" id="GO:0005829">
    <property type="term" value="C:cytosol"/>
    <property type="evidence" value="ECO:0007669"/>
    <property type="project" value="TreeGrafter"/>
</dbReference>
<evidence type="ECO:0000256" key="7">
    <source>
        <dbReference type="HAMAP-Rule" id="MF_00259"/>
    </source>
</evidence>
<proteinExistence type="inferred from homology"/>
<evidence type="ECO:0000256" key="1">
    <source>
        <dbReference type="ARBA" id="ARBA00008609"/>
    </source>
</evidence>
<dbReference type="InterPro" id="IPR029043">
    <property type="entry name" value="GcvT/YgfZ_C"/>
</dbReference>
<dbReference type="Gene3D" id="3.30.1360.120">
    <property type="entry name" value="Probable tRNA modification gtpase trme, domain 1"/>
    <property type="match status" value="1"/>
</dbReference>
<protein>
    <recommendedName>
        <fullName evidence="2 7">Aminomethyltransferase</fullName>
        <ecNumber evidence="2 7">2.1.2.10</ecNumber>
    </recommendedName>
    <alternativeName>
        <fullName evidence="5 7">Glycine cleavage system T protein</fullName>
    </alternativeName>
</protein>
<keyword evidence="12" id="KW-1185">Reference proteome</keyword>
<evidence type="ECO:0000256" key="2">
    <source>
        <dbReference type="ARBA" id="ARBA00012616"/>
    </source>
</evidence>
<keyword evidence="11" id="KW-0489">Methyltransferase</keyword>
<evidence type="ECO:0000256" key="5">
    <source>
        <dbReference type="ARBA" id="ARBA00031395"/>
    </source>
</evidence>
<reference evidence="12" key="1">
    <citation type="submission" date="2017-02" db="EMBL/GenBank/DDBJ databases">
        <authorList>
            <person name="Dridi B."/>
        </authorList>
    </citation>
    <scope>NUCLEOTIDE SEQUENCE [LARGE SCALE GENOMIC DNA]</scope>
    <source>
        <strain evidence="12">bH819</strain>
    </source>
</reference>
<dbReference type="EC" id="2.1.2.10" evidence="2 7"/>
<dbReference type="InterPro" id="IPR013977">
    <property type="entry name" value="GcvT_C"/>
</dbReference>
<sequence>MDKKTPLYETHVSLKGKIVPFGGYLLPVQYSGLGLVSEHNAVRKSVGMFDVSHMGEIVIQGKEALKNVQRLFTNDFENMTNGQIKYTLMCNQEGGIIDDLILYKYHDEKFMGVVNASNKEKDFKWITENLVGKAKAIDSSEEIALIAIQGPNAKATLQKLIAKEDFPEKYYTFNENIDIKGMDIDFSETGYTGEEGFELYTKADDVTKIWELLMDAGAEFNIVPCGLGSRDTLRLEAGMPLYGHEMNETINPIQAGLKFAVKLNKKDFIGKEALEKSEISQKRVGLKILGKGIVREEAPVFIDDQQVGMSTSGTHAPYLGYAIAMAYLDKEYASIGQKVEVEVRGRRIQAEVTPMPFYKK</sequence>
<feature type="domain" description="GCVT N-terminal" evidence="9">
    <location>
        <begin position="7"/>
        <end position="265"/>
    </location>
</feature>
<dbReference type="RefSeq" id="WP_086951552.1">
    <property type="nucleotide sequence ID" value="NZ_FWFD01000009.1"/>
</dbReference>
<evidence type="ECO:0000256" key="8">
    <source>
        <dbReference type="PIRSR" id="PIRSR006487-1"/>
    </source>
</evidence>
<dbReference type="InterPro" id="IPR022903">
    <property type="entry name" value="GcvT_bac"/>
</dbReference>
<dbReference type="GO" id="GO:0019464">
    <property type="term" value="P:glycine decarboxylation via glycine cleavage system"/>
    <property type="evidence" value="ECO:0007669"/>
    <property type="project" value="UniProtKB-UniRule"/>
</dbReference>
<dbReference type="Gene3D" id="3.30.70.1400">
    <property type="entry name" value="Aminomethyltransferase beta-barrel domains"/>
    <property type="match status" value="1"/>
</dbReference>
<keyword evidence="3 7" id="KW-0032">Aminotransferase</keyword>
<dbReference type="NCBIfam" id="NF001567">
    <property type="entry name" value="PRK00389.1"/>
    <property type="match status" value="1"/>
</dbReference>
<dbReference type="Gene3D" id="2.40.30.110">
    <property type="entry name" value="Aminomethyltransferase beta-barrel domains"/>
    <property type="match status" value="1"/>
</dbReference>
<feature type="domain" description="Aminomethyltransferase C-terminal" evidence="10">
    <location>
        <begin position="282"/>
        <end position="359"/>
    </location>
</feature>
<dbReference type="Gene3D" id="4.10.1250.10">
    <property type="entry name" value="Aminomethyltransferase fragment"/>
    <property type="match status" value="1"/>
</dbReference>
<dbReference type="SUPFAM" id="SSF103025">
    <property type="entry name" value="Folate-binding domain"/>
    <property type="match status" value="1"/>
</dbReference>
<dbReference type="Pfam" id="PF08669">
    <property type="entry name" value="GCV_T_C"/>
    <property type="match status" value="1"/>
</dbReference>
<evidence type="ECO:0000256" key="3">
    <source>
        <dbReference type="ARBA" id="ARBA00022576"/>
    </source>
</evidence>
<dbReference type="GO" id="GO:0008483">
    <property type="term" value="F:transaminase activity"/>
    <property type="evidence" value="ECO:0007669"/>
    <property type="project" value="UniProtKB-KW"/>
</dbReference>
<dbReference type="InterPro" id="IPR006222">
    <property type="entry name" value="GCVT_N"/>
</dbReference>
<evidence type="ECO:0000259" key="10">
    <source>
        <dbReference type="Pfam" id="PF08669"/>
    </source>
</evidence>
<evidence type="ECO:0000256" key="6">
    <source>
        <dbReference type="ARBA" id="ARBA00047665"/>
    </source>
</evidence>
<name>A0A1X6WNN2_9ENTE</name>
<gene>
    <name evidence="7" type="primary">gcvT</name>
    <name evidence="11" type="ORF">FM121_07465</name>
</gene>
<dbReference type="GO" id="GO:0004047">
    <property type="term" value="F:aminomethyltransferase activity"/>
    <property type="evidence" value="ECO:0007669"/>
    <property type="project" value="UniProtKB-UniRule"/>
</dbReference>
<dbReference type="NCBIfam" id="TIGR00528">
    <property type="entry name" value="gcvT"/>
    <property type="match status" value="1"/>
</dbReference>
<dbReference type="GO" id="GO:0008168">
    <property type="term" value="F:methyltransferase activity"/>
    <property type="evidence" value="ECO:0007669"/>
    <property type="project" value="UniProtKB-KW"/>
</dbReference>
<dbReference type="PANTHER" id="PTHR43757:SF2">
    <property type="entry name" value="AMINOMETHYLTRANSFERASE, MITOCHONDRIAL"/>
    <property type="match status" value="1"/>
</dbReference>
<dbReference type="InterPro" id="IPR027266">
    <property type="entry name" value="TrmE/GcvT-like"/>
</dbReference>
<dbReference type="PANTHER" id="PTHR43757">
    <property type="entry name" value="AMINOMETHYLTRANSFERASE"/>
    <property type="match status" value="1"/>
</dbReference>
<evidence type="ECO:0000259" key="9">
    <source>
        <dbReference type="Pfam" id="PF01571"/>
    </source>
</evidence>
<dbReference type="FunFam" id="4.10.1250.10:FF:000001">
    <property type="entry name" value="Aminomethyltransferase"/>
    <property type="match status" value="1"/>
</dbReference>
<evidence type="ECO:0000313" key="11">
    <source>
        <dbReference type="EMBL" id="SLM85924.1"/>
    </source>
</evidence>
<dbReference type="InterPro" id="IPR028896">
    <property type="entry name" value="GcvT/YgfZ/DmdA"/>
</dbReference>
<dbReference type="HAMAP" id="MF_00259">
    <property type="entry name" value="GcvT"/>
    <property type="match status" value="1"/>
</dbReference>
<comment type="catalytic activity">
    <reaction evidence="6 7">
        <text>N(6)-[(R)-S(8)-aminomethyldihydrolipoyl]-L-lysyl-[protein] + (6S)-5,6,7,8-tetrahydrofolate = N(6)-[(R)-dihydrolipoyl]-L-lysyl-[protein] + (6R)-5,10-methylene-5,6,7,8-tetrahydrofolate + NH4(+)</text>
        <dbReference type="Rhea" id="RHEA:16945"/>
        <dbReference type="Rhea" id="RHEA-COMP:10475"/>
        <dbReference type="Rhea" id="RHEA-COMP:10492"/>
        <dbReference type="ChEBI" id="CHEBI:15636"/>
        <dbReference type="ChEBI" id="CHEBI:28938"/>
        <dbReference type="ChEBI" id="CHEBI:57453"/>
        <dbReference type="ChEBI" id="CHEBI:83100"/>
        <dbReference type="ChEBI" id="CHEBI:83143"/>
        <dbReference type="EC" id="2.1.2.10"/>
    </reaction>
</comment>
<dbReference type="FunFam" id="2.40.30.110:FF:000003">
    <property type="entry name" value="Aminomethyltransferase"/>
    <property type="match status" value="1"/>
</dbReference>
<dbReference type="FunFam" id="3.30.70.1400:FF:000001">
    <property type="entry name" value="Aminomethyltransferase"/>
    <property type="match status" value="1"/>
</dbReference>
<accession>A0A1X6WNN2</accession>
<dbReference type="EMBL" id="FWFD01000009">
    <property type="protein sequence ID" value="SLM85924.1"/>
    <property type="molecule type" value="Genomic_DNA"/>
</dbReference>
<dbReference type="InterPro" id="IPR006223">
    <property type="entry name" value="GcvT"/>
</dbReference>
<dbReference type="AlphaFoldDB" id="A0A1X6WNN2"/>
<evidence type="ECO:0000313" key="12">
    <source>
        <dbReference type="Proteomes" id="UP000195918"/>
    </source>
</evidence>
<dbReference type="PIRSF" id="PIRSF006487">
    <property type="entry name" value="GcvT"/>
    <property type="match status" value="1"/>
</dbReference>
<comment type="similarity">
    <text evidence="1 7">Belongs to the GcvT family.</text>
</comment>
<dbReference type="OrthoDB" id="9774591at2"/>
<organism evidence="11 12">
    <name type="scientific">Vagococcus fluvialis bH819</name>
    <dbReference type="NCBI Taxonomy" id="1255619"/>
    <lineage>
        <taxon>Bacteria</taxon>
        <taxon>Bacillati</taxon>
        <taxon>Bacillota</taxon>
        <taxon>Bacilli</taxon>
        <taxon>Lactobacillales</taxon>
        <taxon>Enterococcaceae</taxon>
        <taxon>Vagococcus</taxon>
    </lineage>
</organism>
<dbReference type="GO" id="GO:0032259">
    <property type="term" value="P:methylation"/>
    <property type="evidence" value="ECO:0007669"/>
    <property type="project" value="UniProtKB-KW"/>
</dbReference>
<comment type="subunit">
    <text evidence="7">The glycine cleavage system is composed of four proteins: P, T, L and H.</text>
</comment>
<feature type="binding site" evidence="8">
    <location>
        <position position="198"/>
    </location>
    <ligand>
        <name>substrate</name>
    </ligand>
</feature>
<dbReference type="SUPFAM" id="SSF101790">
    <property type="entry name" value="Aminomethyltransferase beta-barrel domain"/>
    <property type="match status" value="1"/>
</dbReference>
<keyword evidence="4 7" id="KW-0808">Transferase</keyword>
<dbReference type="GO" id="GO:0005960">
    <property type="term" value="C:glycine cleavage complex"/>
    <property type="evidence" value="ECO:0007669"/>
    <property type="project" value="InterPro"/>
</dbReference>
<dbReference type="Proteomes" id="UP000195918">
    <property type="component" value="Unassembled WGS sequence"/>
</dbReference>
<evidence type="ECO:0000256" key="4">
    <source>
        <dbReference type="ARBA" id="ARBA00022679"/>
    </source>
</evidence>
<comment type="function">
    <text evidence="7">The glycine cleavage system catalyzes the degradation of glycine.</text>
</comment>